<dbReference type="InterPro" id="IPR009003">
    <property type="entry name" value="Peptidase_S1_PA"/>
</dbReference>
<dbReference type="Proteomes" id="UP001499882">
    <property type="component" value="Unassembled WGS sequence"/>
</dbReference>
<dbReference type="SUPFAM" id="SSF50494">
    <property type="entry name" value="Trypsin-like serine proteases"/>
    <property type="match status" value="1"/>
</dbReference>
<organism evidence="2 3">
    <name type="scientific">Nocardioides endophyticus</name>
    <dbReference type="NCBI Taxonomy" id="1353775"/>
    <lineage>
        <taxon>Bacteria</taxon>
        <taxon>Bacillati</taxon>
        <taxon>Actinomycetota</taxon>
        <taxon>Actinomycetes</taxon>
        <taxon>Propionibacteriales</taxon>
        <taxon>Nocardioidaceae</taxon>
        <taxon>Nocardioides</taxon>
    </lineage>
</organism>
<gene>
    <name evidence="2" type="ORF">GCM10023350_45450</name>
</gene>
<protein>
    <recommendedName>
        <fullName evidence="4">Trypsin-like serine protease</fullName>
    </recommendedName>
</protein>
<accession>A0ABP8ZF56</accession>
<evidence type="ECO:0000313" key="2">
    <source>
        <dbReference type="EMBL" id="GAA4754902.1"/>
    </source>
</evidence>
<dbReference type="InterPro" id="IPR018114">
    <property type="entry name" value="TRYPSIN_HIS"/>
</dbReference>
<name>A0ABP8ZF56_9ACTN</name>
<comment type="caution">
    <text evidence="2">The sequence shown here is derived from an EMBL/GenBank/DDBJ whole genome shotgun (WGS) entry which is preliminary data.</text>
</comment>
<dbReference type="Gene3D" id="2.40.10.10">
    <property type="entry name" value="Trypsin-like serine proteases"/>
    <property type="match status" value="2"/>
</dbReference>
<dbReference type="PROSITE" id="PS00134">
    <property type="entry name" value="TRYPSIN_HIS"/>
    <property type="match status" value="1"/>
</dbReference>
<evidence type="ECO:0000256" key="1">
    <source>
        <dbReference type="SAM" id="MobiDB-lite"/>
    </source>
</evidence>
<keyword evidence="3" id="KW-1185">Reference proteome</keyword>
<dbReference type="CDD" id="cd21112">
    <property type="entry name" value="alphaLP-like"/>
    <property type="match status" value="1"/>
</dbReference>
<proteinExistence type="predicted"/>
<dbReference type="InterPro" id="IPR043504">
    <property type="entry name" value="Peptidase_S1_PA_chymotrypsin"/>
</dbReference>
<evidence type="ECO:0000313" key="3">
    <source>
        <dbReference type="Proteomes" id="UP001499882"/>
    </source>
</evidence>
<sequence length="426" mass="44438">MEARGLITTGAAVLLLTLGLYGVAVGSDDAPQEPAVVDRSAEQNPEAAADRPSDEYLALSDAVTEVAEEIARVDESDESGFGTIHTDHQKGAVTVFWSGKPPQALLDLADKKPNGITVSIESSSYSRAELNRGADAIEKAGLYKKLELMFVDPDVESGLTIGTGRKEPFTEDDLALVREISKIDAIKVEYNVPPVEGYSRTNDAAPWKGGGRLRLRTPSDAVHVCTTGFPVILGGTGRLLTAGHCDPQTNDIYRDGNGDNIAPAGAAAYRPGIDSLLIDPAASPATTSQVFDGGYNTNSKLTVKNYASNWVGDPVCGSGATSGTLCGTVYDDSVNINAFGSTVNVIYARAPAGGLLGATGDSGAPFYKYVAGGVQARGIELGPVQTEPSSNCSGNPDIGVVSCSRFISYVPMSTILNRWGATLEVG</sequence>
<dbReference type="EMBL" id="BAABKN010000030">
    <property type="protein sequence ID" value="GAA4754902.1"/>
    <property type="molecule type" value="Genomic_DNA"/>
</dbReference>
<feature type="region of interest" description="Disordered" evidence="1">
    <location>
        <begin position="31"/>
        <end position="52"/>
    </location>
</feature>
<reference evidence="3" key="1">
    <citation type="journal article" date="2019" name="Int. J. Syst. Evol. Microbiol.">
        <title>The Global Catalogue of Microorganisms (GCM) 10K type strain sequencing project: providing services to taxonomists for standard genome sequencing and annotation.</title>
        <authorList>
            <consortium name="The Broad Institute Genomics Platform"/>
            <consortium name="The Broad Institute Genome Sequencing Center for Infectious Disease"/>
            <person name="Wu L."/>
            <person name="Ma J."/>
        </authorList>
    </citation>
    <scope>NUCLEOTIDE SEQUENCE [LARGE SCALE GENOMIC DNA]</scope>
    <source>
        <strain evidence="3">JCM 18532</strain>
    </source>
</reference>
<evidence type="ECO:0008006" key="4">
    <source>
        <dbReference type="Google" id="ProtNLM"/>
    </source>
</evidence>